<name>A0ABV2LQQ8_9FLAO</name>
<reference evidence="1 2" key="1">
    <citation type="submission" date="2024-06" db="EMBL/GenBank/DDBJ databases">
        <title>Genomic Encyclopedia of Type Strains, Phase IV (KMG-IV): sequencing the most valuable type-strain genomes for metagenomic binning, comparative biology and taxonomic classification.</title>
        <authorList>
            <person name="Goeker M."/>
        </authorList>
    </citation>
    <scope>NUCLEOTIDE SEQUENCE [LARGE SCALE GENOMIC DNA]</scope>
    <source>
        <strain evidence="1 2">DSM 29388</strain>
    </source>
</reference>
<comment type="caution">
    <text evidence="1">The sequence shown here is derived from an EMBL/GenBank/DDBJ whole genome shotgun (WGS) entry which is preliminary data.</text>
</comment>
<protein>
    <recommendedName>
        <fullName evidence="3">Lipoprotein</fullName>
    </recommendedName>
</protein>
<gene>
    <name evidence="1" type="ORF">ABID46_000478</name>
</gene>
<keyword evidence="2" id="KW-1185">Reference proteome</keyword>
<organism evidence="1 2">
    <name type="scientific">Moheibacter stercoris</name>
    <dbReference type="NCBI Taxonomy" id="1628251"/>
    <lineage>
        <taxon>Bacteria</taxon>
        <taxon>Pseudomonadati</taxon>
        <taxon>Bacteroidota</taxon>
        <taxon>Flavobacteriia</taxon>
        <taxon>Flavobacteriales</taxon>
        <taxon>Weeksellaceae</taxon>
        <taxon>Moheibacter</taxon>
    </lineage>
</organism>
<dbReference type="EMBL" id="JBEPMO010000002">
    <property type="protein sequence ID" value="MET3730919.1"/>
    <property type="molecule type" value="Genomic_DNA"/>
</dbReference>
<evidence type="ECO:0000313" key="1">
    <source>
        <dbReference type="EMBL" id="MET3730919.1"/>
    </source>
</evidence>
<dbReference type="RefSeq" id="WP_354506667.1">
    <property type="nucleotide sequence ID" value="NZ_JBEPMO010000002.1"/>
</dbReference>
<accession>A0ABV2LQQ8</accession>
<dbReference type="Proteomes" id="UP001549146">
    <property type="component" value="Unassembled WGS sequence"/>
</dbReference>
<proteinExistence type="predicted"/>
<evidence type="ECO:0000313" key="2">
    <source>
        <dbReference type="Proteomes" id="UP001549146"/>
    </source>
</evidence>
<sequence length="105" mass="11959">MAFFVWFALSSCATKNFVLEEIQLTYTKPLNKTVSQSSCQTFQSVDLVKQQTQEVKLVDLAVANQPNQLLGEVSIQAFTQKEKELPLTNSPPRFILFKQLKLMEC</sequence>
<evidence type="ECO:0008006" key="3">
    <source>
        <dbReference type="Google" id="ProtNLM"/>
    </source>
</evidence>